<name>A0A8B5NG87_9LEPT</name>
<evidence type="ECO:0000313" key="2">
    <source>
        <dbReference type="EMBL" id="TGL87013.1"/>
    </source>
</evidence>
<keyword evidence="3" id="KW-1185">Reference proteome</keyword>
<organism evidence="2 3">
    <name type="scientific">Leptospira congkakensis</name>
    <dbReference type="NCBI Taxonomy" id="2484932"/>
    <lineage>
        <taxon>Bacteria</taxon>
        <taxon>Pseudomonadati</taxon>
        <taxon>Spirochaetota</taxon>
        <taxon>Spirochaetia</taxon>
        <taxon>Leptospirales</taxon>
        <taxon>Leptospiraceae</taxon>
        <taxon>Leptospira</taxon>
    </lineage>
</organism>
<dbReference type="InterPro" id="IPR027417">
    <property type="entry name" value="P-loop_NTPase"/>
</dbReference>
<feature type="domain" description="Protein CR006 P-loop" evidence="1">
    <location>
        <begin position="22"/>
        <end position="709"/>
    </location>
</feature>
<gene>
    <name evidence="2" type="ORF">EHQ69_17830</name>
</gene>
<dbReference type="Proteomes" id="UP000298263">
    <property type="component" value="Unassembled WGS sequence"/>
</dbReference>
<dbReference type="SUPFAM" id="SSF52540">
    <property type="entry name" value="P-loop containing nucleoside triphosphate hydrolases"/>
    <property type="match status" value="1"/>
</dbReference>
<accession>A0A8B5NG87</accession>
<reference evidence="2" key="1">
    <citation type="journal article" date="2019" name="PLoS Negl. Trop. Dis.">
        <title>Revisiting the worldwide diversity of Leptospira species in the environment.</title>
        <authorList>
            <person name="Vincent A.T."/>
            <person name="Schiettekatte O."/>
            <person name="Bourhy P."/>
            <person name="Veyrier F.J."/>
            <person name="Picardeau M."/>
        </authorList>
    </citation>
    <scope>NUCLEOTIDE SEQUENCE [LARGE SCALE GENOMIC DNA]</scope>
    <source>
        <strain evidence="2">201702422</strain>
    </source>
</reference>
<dbReference type="Gene3D" id="3.40.50.300">
    <property type="entry name" value="P-loop containing nucleotide triphosphate hydrolases"/>
    <property type="match status" value="1"/>
</dbReference>
<sequence length="724" mass="84537">MNQLEIKLNSYPDRFSENSLNLTITNKINYLYGKNGTGKSTIAKTICDQHYDKYNILLFTGFERVVGENERLDAIALGTENTEIQKEIEIVSKEINEIYSEIDPPETGKQNLFSKLNVAIKNLQKHEKLLNEFYTNAARDIKNKKYDNVNIAPPSYNKENFINELLNASILTPEEIKTNSETLSSIEKYATKTFTVTNTKLDSLLNNINEILNSKVSQRILLKELEENIRKQNFAKEGFEIHEHKVDEICSFCGNQITDERWNQLANYFNDEVKKFELNIDQNINLCISNIEILKKTELIEKDNFLKQYAANIDKLNLKIKYSLSQYELFYSKLVESLKNKKRNLFEKSPKLEIEIQEDFSSIISEYETIIQENNEFSKNLNKEQEIAKNKLRYNEIQNSLNGINYTNTLNEIEKLKFIKNGLQDSFDQKKTQLNSKITIKNELILKTKDEKKIANQINKLLRQMGVGSFALELIENDIEGQKGQYKIKGHNNEIRPITNLSQGEKNIIAFLYFLLSIENPENNQKPKIIILDDPMTSNDDTMQYLMIGEIQKFSRKLNDSDFLLIFTHNVHFYLNVRPNTAIKYKINGEDKSHYIKFGNYHLFSNGTHTTIKKIENGKHDFITNYEMLWKELIFLFESDEPNLMLNVCRKISETFMHFTKKGVEAFYGDNLSAKKLFDVNQHSLDDFDAEQNGKTKFEIIDILKSLFKENNATDHFENYFKVK</sequence>
<dbReference type="Pfam" id="PF13166">
    <property type="entry name" value="AAA_13"/>
    <property type="match status" value="1"/>
</dbReference>
<evidence type="ECO:0000259" key="1">
    <source>
        <dbReference type="Pfam" id="PF13166"/>
    </source>
</evidence>
<comment type="caution">
    <text evidence="2">The sequence shown here is derived from an EMBL/GenBank/DDBJ whole genome shotgun (WGS) entry which is preliminary data.</text>
</comment>
<proteinExistence type="predicted"/>
<dbReference type="AlphaFoldDB" id="A0A8B5NG87"/>
<dbReference type="InterPro" id="IPR026866">
    <property type="entry name" value="CR006_AAA"/>
</dbReference>
<dbReference type="RefSeq" id="WP_135736270.1">
    <property type="nucleotide sequence ID" value="NZ_RQGO01000020.1"/>
</dbReference>
<evidence type="ECO:0000313" key="3">
    <source>
        <dbReference type="Proteomes" id="UP000298263"/>
    </source>
</evidence>
<dbReference type="EMBL" id="RQGP01000028">
    <property type="protein sequence ID" value="TGL87013.1"/>
    <property type="molecule type" value="Genomic_DNA"/>
</dbReference>
<protein>
    <recommendedName>
        <fullName evidence="1">Protein CR006 P-loop domain-containing protein</fullName>
    </recommendedName>
</protein>